<feature type="transmembrane region" description="Helical" evidence="5">
    <location>
        <begin position="413"/>
        <end position="433"/>
    </location>
</feature>
<gene>
    <name evidence="7" type="ORF">MGAL_10B047792</name>
</gene>
<feature type="transmembrane region" description="Helical" evidence="5">
    <location>
        <begin position="145"/>
        <end position="167"/>
    </location>
</feature>
<dbReference type="PANTHER" id="PTHR21576:SF158">
    <property type="entry name" value="RIBOSOMAL RNA-PROCESSING PROTEIN 12-LIKE CONSERVED DOMAIN-CONTAINING PROTEIN"/>
    <property type="match status" value="1"/>
</dbReference>
<name>A0A8B6CDG9_MYTGA</name>
<reference evidence="7" key="1">
    <citation type="submission" date="2018-11" db="EMBL/GenBank/DDBJ databases">
        <authorList>
            <person name="Alioto T."/>
            <person name="Alioto T."/>
        </authorList>
    </citation>
    <scope>NUCLEOTIDE SEQUENCE</scope>
</reference>
<accession>A0A8B6CDG9</accession>
<evidence type="ECO:0000256" key="2">
    <source>
        <dbReference type="ARBA" id="ARBA00022692"/>
    </source>
</evidence>
<dbReference type="OrthoDB" id="6089360at2759"/>
<evidence type="ECO:0000256" key="1">
    <source>
        <dbReference type="ARBA" id="ARBA00004141"/>
    </source>
</evidence>
<evidence type="ECO:0000256" key="3">
    <source>
        <dbReference type="ARBA" id="ARBA00022989"/>
    </source>
</evidence>
<evidence type="ECO:0000256" key="5">
    <source>
        <dbReference type="SAM" id="Phobius"/>
    </source>
</evidence>
<dbReference type="GO" id="GO:0022857">
    <property type="term" value="F:transmembrane transporter activity"/>
    <property type="evidence" value="ECO:0007669"/>
    <property type="project" value="InterPro"/>
</dbReference>
<evidence type="ECO:0000259" key="6">
    <source>
        <dbReference type="PROSITE" id="PS50850"/>
    </source>
</evidence>
<feature type="transmembrane region" description="Helical" evidence="5">
    <location>
        <begin position="111"/>
        <end position="133"/>
    </location>
</feature>
<comment type="subcellular location">
    <subcellularLocation>
        <location evidence="1">Membrane</location>
        <topology evidence="1">Multi-pass membrane protein</topology>
    </subcellularLocation>
</comment>
<dbReference type="Proteomes" id="UP000596742">
    <property type="component" value="Unassembled WGS sequence"/>
</dbReference>
<comment type="caution">
    <text evidence="7">The sequence shown here is derived from an EMBL/GenBank/DDBJ whole genome shotgun (WGS) entry which is preliminary data.</text>
</comment>
<evidence type="ECO:0000313" key="8">
    <source>
        <dbReference type="Proteomes" id="UP000596742"/>
    </source>
</evidence>
<feature type="transmembrane region" description="Helical" evidence="5">
    <location>
        <begin position="76"/>
        <end position="96"/>
    </location>
</feature>
<dbReference type="Pfam" id="PF07690">
    <property type="entry name" value="MFS_1"/>
    <property type="match status" value="1"/>
</dbReference>
<feature type="transmembrane region" description="Helical" evidence="5">
    <location>
        <begin position="309"/>
        <end position="329"/>
    </location>
</feature>
<dbReference type="GO" id="GO:0016020">
    <property type="term" value="C:membrane"/>
    <property type="evidence" value="ECO:0007669"/>
    <property type="project" value="UniProtKB-SubCell"/>
</dbReference>
<dbReference type="Gene3D" id="1.20.1250.20">
    <property type="entry name" value="MFS general substrate transporter like domains"/>
    <property type="match status" value="2"/>
</dbReference>
<feature type="transmembrane region" description="Helical" evidence="5">
    <location>
        <begin position="179"/>
        <end position="202"/>
    </location>
</feature>
<evidence type="ECO:0000256" key="4">
    <source>
        <dbReference type="ARBA" id="ARBA00023136"/>
    </source>
</evidence>
<dbReference type="SUPFAM" id="SSF103473">
    <property type="entry name" value="MFS general substrate transporter"/>
    <property type="match status" value="1"/>
</dbReference>
<evidence type="ECO:0000313" key="7">
    <source>
        <dbReference type="EMBL" id="VDI02490.1"/>
    </source>
</evidence>
<feature type="transmembrane region" description="Helical" evidence="5">
    <location>
        <begin position="245"/>
        <end position="264"/>
    </location>
</feature>
<keyword evidence="2 5" id="KW-0812">Transmembrane</keyword>
<feature type="domain" description="Major facilitator superfamily (MFS) profile" evidence="6">
    <location>
        <begin position="10"/>
        <end position="437"/>
    </location>
</feature>
<feature type="transmembrane region" description="Helical" evidence="5">
    <location>
        <begin position="374"/>
        <end position="393"/>
    </location>
</feature>
<dbReference type="PANTHER" id="PTHR21576">
    <property type="entry name" value="UNCHARACTERIZED NODULIN-LIKE PROTEIN"/>
    <property type="match status" value="1"/>
</dbReference>
<proteinExistence type="predicted"/>
<dbReference type="InterPro" id="IPR011701">
    <property type="entry name" value="MFS"/>
</dbReference>
<feature type="transmembrane region" description="Helical" evidence="5">
    <location>
        <begin position="12"/>
        <end position="36"/>
    </location>
</feature>
<keyword evidence="4 5" id="KW-0472">Membrane</keyword>
<feature type="transmembrane region" description="Helical" evidence="5">
    <location>
        <begin position="48"/>
        <end position="69"/>
    </location>
</feature>
<feature type="transmembrane region" description="Helical" evidence="5">
    <location>
        <begin position="335"/>
        <end position="353"/>
    </location>
</feature>
<dbReference type="EMBL" id="UYJE01001480">
    <property type="protein sequence ID" value="VDI02490.1"/>
    <property type="molecule type" value="Genomic_DNA"/>
</dbReference>
<dbReference type="AlphaFoldDB" id="A0A8B6CDG9"/>
<organism evidence="7 8">
    <name type="scientific">Mytilus galloprovincialis</name>
    <name type="common">Mediterranean mussel</name>
    <dbReference type="NCBI Taxonomy" id="29158"/>
    <lineage>
        <taxon>Eukaryota</taxon>
        <taxon>Metazoa</taxon>
        <taxon>Spiralia</taxon>
        <taxon>Lophotrochozoa</taxon>
        <taxon>Mollusca</taxon>
        <taxon>Bivalvia</taxon>
        <taxon>Autobranchia</taxon>
        <taxon>Pteriomorphia</taxon>
        <taxon>Mytilida</taxon>
        <taxon>Mytiloidea</taxon>
        <taxon>Mytilidae</taxon>
        <taxon>Mytilinae</taxon>
        <taxon>Mytilus</taxon>
    </lineage>
</organism>
<feature type="transmembrane region" description="Helical" evidence="5">
    <location>
        <begin position="276"/>
        <end position="297"/>
    </location>
</feature>
<dbReference type="InterPro" id="IPR036259">
    <property type="entry name" value="MFS_trans_sf"/>
</dbReference>
<dbReference type="PROSITE" id="PS50850">
    <property type="entry name" value="MFS"/>
    <property type="match status" value="1"/>
</dbReference>
<keyword evidence="8" id="KW-1185">Reference proteome</keyword>
<keyword evidence="3 5" id="KW-1133">Transmembrane helix</keyword>
<protein>
    <recommendedName>
        <fullName evidence="6">Major facilitator superfamily (MFS) profile domain-containing protein</fullName>
    </recommendedName>
</protein>
<sequence length="448" mass="49561">MFNVKKHLPRVLALVAGCLGMAIAGSVFAYGAYIVAVKKHFNYTQPEVELFGSMSNFGISLGFPAGIVCEKFGPRIASLCGLIIASAGFTLLWSATLTEEFYSNKAGLQDIYYFISGFGAIFLYMAAMTTNVINFSPKHRGKIIGLLDASFSGGPAVMSFLYGVIFAKGRNAEDQNLTGFYLTSAICFAVIGIFGTVFLRFYPYNPDPDEEIIINTDDSIKPMTQEHVIEDLTGLSLLKRFDFHFIAWGYIMCAGLQLMFQNNIGTYLASYDISKFTTVFTTINPICGIFSKFFAGFLSDALVDRYPRVVILFGFNIMQTIFLALSIFFSDKFAMILVVNLVIGFSNGALWCLTPTMISEFYGLKYFGRNWGSIMLGNAFGGLLLQQAFGWLYDSSIRFKGQTDCSGLHCFTLSFTLAAVLSFCSCIFNLGLLQGELDKKHKRKPEAN</sequence>
<dbReference type="InterPro" id="IPR020846">
    <property type="entry name" value="MFS_dom"/>
</dbReference>